<feature type="transmembrane region" description="Helical" evidence="10">
    <location>
        <begin position="410"/>
        <end position="428"/>
    </location>
</feature>
<feature type="transmembrane region" description="Helical" evidence="10">
    <location>
        <begin position="176"/>
        <end position="195"/>
    </location>
</feature>
<dbReference type="RefSeq" id="WP_246077399.1">
    <property type="nucleotide sequence ID" value="NZ_VFPO01000001.1"/>
</dbReference>
<keyword evidence="11" id="KW-0732">Signal</keyword>
<evidence type="ECO:0000256" key="4">
    <source>
        <dbReference type="ARBA" id="ARBA00022519"/>
    </source>
</evidence>
<dbReference type="Proteomes" id="UP000316706">
    <property type="component" value="Unassembled WGS sequence"/>
</dbReference>
<evidence type="ECO:0000313" key="12">
    <source>
        <dbReference type="EMBL" id="TQM69934.1"/>
    </source>
</evidence>
<comment type="subcellular location">
    <subcellularLocation>
        <location evidence="1">Cell membrane</location>
        <topology evidence="1">Multi-pass membrane protein</topology>
    </subcellularLocation>
</comment>
<dbReference type="GO" id="GO:0005304">
    <property type="term" value="F:L-valine transmembrane transporter activity"/>
    <property type="evidence" value="ECO:0007669"/>
    <property type="project" value="TreeGrafter"/>
</dbReference>
<evidence type="ECO:0000256" key="2">
    <source>
        <dbReference type="ARBA" id="ARBA00022448"/>
    </source>
</evidence>
<dbReference type="CDD" id="cd06582">
    <property type="entry name" value="TM_PBP1_LivH_like"/>
    <property type="match status" value="1"/>
</dbReference>
<feature type="signal peptide" evidence="11">
    <location>
        <begin position="1"/>
        <end position="24"/>
    </location>
</feature>
<protein>
    <submittedName>
        <fullName evidence="12">Amino acid/amide ABC transporter membrane protein 1 (HAAT family)</fullName>
    </submittedName>
</protein>
<accession>A0A543IH95</accession>
<feature type="transmembrane region" description="Helical" evidence="10">
    <location>
        <begin position="333"/>
        <end position="354"/>
    </location>
</feature>
<evidence type="ECO:0000256" key="8">
    <source>
        <dbReference type="ARBA" id="ARBA00023136"/>
    </source>
</evidence>
<keyword evidence="7 10" id="KW-1133">Transmembrane helix</keyword>
<keyword evidence="5 10" id="KW-0812">Transmembrane</keyword>
<keyword evidence="8 10" id="KW-0472">Membrane</keyword>
<evidence type="ECO:0000256" key="3">
    <source>
        <dbReference type="ARBA" id="ARBA00022475"/>
    </source>
</evidence>
<dbReference type="InterPro" id="IPR052157">
    <property type="entry name" value="BCAA_transport_permease"/>
</dbReference>
<dbReference type="GO" id="GO:0015188">
    <property type="term" value="F:L-isoleucine transmembrane transporter activity"/>
    <property type="evidence" value="ECO:0007669"/>
    <property type="project" value="TreeGrafter"/>
</dbReference>
<feature type="transmembrane region" description="Helical" evidence="10">
    <location>
        <begin position="201"/>
        <end position="222"/>
    </location>
</feature>
<gene>
    <name evidence="12" type="ORF">FHX41_3651</name>
</gene>
<name>A0A543IH95_9ACTN</name>
<evidence type="ECO:0000256" key="5">
    <source>
        <dbReference type="ARBA" id="ARBA00022692"/>
    </source>
</evidence>
<dbReference type="InterPro" id="IPR008969">
    <property type="entry name" value="CarboxyPept-like_regulatory"/>
</dbReference>
<keyword evidence="3" id="KW-1003">Cell membrane</keyword>
<dbReference type="PANTHER" id="PTHR11795:SF371">
    <property type="entry name" value="HIGH-AFFINITY BRANCHED-CHAIN AMINO ACID TRANSPORT SYSTEM PERMEASE PROTEIN LIVH"/>
    <property type="match status" value="1"/>
</dbReference>
<dbReference type="AlphaFoldDB" id="A0A543IH95"/>
<evidence type="ECO:0000256" key="10">
    <source>
        <dbReference type="SAM" id="Phobius"/>
    </source>
</evidence>
<evidence type="ECO:0000313" key="13">
    <source>
        <dbReference type="Proteomes" id="UP000316706"/>
    </source>
</evidence>
<dbReference type="Gene3D" id="2.60.40.1120">
    <property type="entry name" value="Carboxypeptidase-like, regulatory domain"/>
    <property type="match status" value="1"/>
</dbReference>
<keyword evidence="4" id="KW-0997">Cell inner membrane</keyword>
<dbReference type="GO" id="GO:0042941">
    <property type="term" value="P:D-alanine transmembrane transport"/>
    <property type="evidence" value="ECO:0007669"/>
    <property type="project" value="TreeGrafter"/>
</dbReference>
<dbReference type="PANTHER" id="PTHR11795">
    <property type="entry name" value="BRANCHED-CHAIN AMINO ACID TRANSPORT SYSTEM PERMEASE PROTEIN LIVH"/>
    <property type="match status" value="1"/>
</dbReference>
<sequence>MRRTLAAALLALVAMLLVTPAALAAEGEAMAGTVRDPDRKPVAGVVIKVKQGDKEIGEATTGADGKWRVEVPGPGRYDVALDVATLPEGIVMRRPGGESLSNVSVTEDQQRNVLFPLAAEGQAGEGAAGGEGAQRADTGPGTGEKFLQLLLEGVRFGAIIAITSVGLSLIFGTTRLVNFAHGEMVTLGAVIAWFLNLRGPTWHLIPATLVAVAAGVGIGAGIERGIWQPLRRRGVALIQMFIVSIGLALLIRHGVQVWFGATAQPYDDYQIQDRLTWGPLSITPRDLTIIVISFLVLFAVGLGLQRTRIGKAMRAVSDNRDLAESSGIDVSRVILYVWMLAGGLAALGGVFYGVSENVSFNMGFRLLLLMFAAVILGGLGTAYGAIAGSLVVGIVAQVSTLWLPVELQNAWALVVLILVLLFRPQGILGRAERIG</sequence>
<comment type="caution">
    <text evidence="12">The sequence shown here is derived from an EMBL/GenBank/DDBJ whole genome shotgun (WGS) entry which is preliminary data.</text>
</comment>
<dbReference type="GO" id="GO:0015192">
    <property type="term" value="F:L-phenylalanine transmembrane transporter activity"/>
    <property type="evidence" value="ECO:0007669"/>
    <property type="project" value="TreeGrafter"/>
</dbReference>
<dbReference type="GO" id="GO:0015808">
    <property type="term" value="P:L-alanine transport"/>
    <property type="evidence" value="ECO:0007669"/>
    <property type="project" value="TreeGrafter"/>
</dbReference>
<dbReference type="GO" id="GO:0015190">
    <property type="term" value="F:L-leucine transmembrane transporter activity"/>
    <property type="evidence" value="ECO:0007669"/>
    <property type="project" value="TreeGrafter"/>
</dbReference>
<evidence type="ECO:0000256" key="7">
    <source>
        <dbReference type="ARBA" id="ARBA00022989"/>
    </source>
</evidence>
<evidence type="ECO:0000256" key="11">
    <source>
        <dbReference type="SAM" id="SignalP"/>
    </source>
</evidence>
<dbReference type="InterPro" id="IPR001851">
    <property type="entry name" value="ABC_transp_permease"/>
</dbReference>
<keyword evidence="13" id="KW-1185">Reference proteome</keyword>
<dbReference type="EMBL" id="VFPO01000001">
    <property type="protein sequence ID" value="TQM69934.1"/>
    <property type="molecule type" value="Genomic_DNA"/>
</dbReference>
<dbReference type="GO" id="GO:1903806">
    <property type="term" value="P:L-isoleucine import across plasma membrane"/>
    <property type="evidence" value="ECO:0007669"/>
    <property type="project" value="TreeGrafter"/>
</dbReference>
<evidence type="ECO:0000256" key="6">
    <source>
        <dbReference type="ARBA" id="ARBA00022970"/>
    </source>
</evidence>
<dbReference type="Pfam" id="PF13620">
    <property type="entry name" value="CarboxypepD_reg"/>
    <property type="match status" value="1"/>
</dbReference>
<feature type="transmembrane region" description="Helical" evidence="10">
    <location>
        <begin position="234"/>
        <end position="251"/>
    </location>
</feature>
<reference evidence="12 13" key="1">
    <citation type="submission" date="2019-06" db="EMBL/GenBank/DDBJ databases">
        <title>Sequencing the genomes of 1000 actinobacteria strains.</title>
        <authorList>
            <person name="Klenk H.-P."/>
        </authorList>
    </citation>
    <scope>NUCLEOTIDE SEQUENCE [LARGE SCALE GENOMIC DNA]</scope>
    <source>
        <strain evidence="12 13">DSM 45043</strain>
    </source>
</reference>
<organism evidence="12 13">
    <name type="scientific">Actinomadura hallensis</name>
    <dbReference type="NCBI Taxonomy" id="337895"/>
    <lineage>
        <taxon>Bacteria</taxon>
        <taxon>Bacillati</taxon>
        <taxon>Actinomycetota</taxon>
        <taxon>Actinomycetes</taxon>
        <taxon>Streptosporangiales</taxon>
        <taxon>Thermomonosporaceae</taxon>
        <taxon>Actinomadura</taxon>
    </lineage>
</organism>
<evidence type="ECO:0000256" key="9">
    <source>
        <dbReference type="ARBA" id="ARBA00037998"/>
    </source>
</evidence>
<proteinExistence type="inferred from homology"/>
<evidence type="ECO:0000256" key="1">
    <source>
        <dbReference type="ARBA" id="ARBA00004651"/>
    </source>
</evidence>
<keyword evidence="2" id="KW-0813">Transport</keyword>
<feature type="chain" id="PRO_5021848865" evidence="11">
    <location>
        <begin position="25"/>
        <end position="435"/>
    </location>
</feature>
<feature type="transmembrane region" description="Helical" evidence="10">
    <location>
        <begin position="153"/>
        <end position="171"/>
    </location>
</feature>
<feature type="transmembrane region" description="Helical" evidence="10">
    <location>
        <begin position="287"/>
        <end position="304"/>
    </location>
</feature>
<dbReference type="GO" id="GO:0005886">
    <property type="term" value="C:plasma membrane"/>
    <property type="evidence" value="ECO:0007669"/>
    <property type="project" value="UniProtKB-SubCell"/>
</dbReference>
<dbReference type="Pfam" id="PF02653">
    <property type="entry name" value="BPD_transp_2"/>
    <property type="match status" value="1"/>
</dbReference>
<comment type="similarity">
    <text evidence="9">Belongs to the binding-protein-dependent transport system permease family. LivHM subfamily.</text>
</comment>
<dbReference type="SUPFAM" id="SSF49464">
    <property type="entry name" value="Carboxypeptidase regulatory domain-like"/>
    <property type="match status" value="1"/>
</dbReference>
<keyword evidence="6" id="KW-0029">Amino-acid transport</keyword>